<dbReference type="EMBL" id="JANPWB010000007">
    <property type="protein sequence ID" value="KAJ1171456.1"/>
    <property type="molecule type" value="Genomic_DNA"/>
</dbReference>
<organism evidence="1 2">
    <name type="scientific">Pleurodeles waltl</name>
    <name type="common">Iberian ribbed newt</name>
    <dbReference type="NCBI Taxonomy" id="8319"/>
    <lineage>
        <taxon>Eukaryota</taxon>
        <taxon>Metazoa</taxon>
        <taxon>Chordata</taxon>
        <taxon>Craniata</taxon>
        <taxon>Vertebrata</taxon>
        <taxon>Euteleostomi</taxon>
        <taxon>Amphibia</taxon>
        <taxon>Batrachia</taxon>
        <taxon>Caudata</taxon>
        <taxon>Salamandroidea</taxon>
        <taxon>Salamandridae</taxon>
        <taxon>Pleurodelinae</taxon>
        <taxon>Pleurodeles</taxon>
    </lineage>
</organism>
<dbReference type="Proteomes" id="UP001066276">
    <property type="component" value="Chromosome 4_1"/>
</dbReference>
<reference evidence="1" key="1">
    <citation type="journal article" date="2022" name="bioRxiv">
        <title>Sequencing and chromosome-scale assembly of the giantPleurodeles waltlgenome.</title>
        <authorList>
            <person name="Brown T."/>
            <person name="Elewa A."/>
            <person name="Iarovenko S."/>
            <person name="Subramanian E."/>
            <person name="Araus A.J."/>
            <person name="Petzold A."/>
            <person name="Susuki M."/>
            <person name="Suzuki K.-i.T."/>
            <person name="Hayashi T."/>
            <person name="Toyoda A."/>
            <person name="Oliveira C."/>
            <person name="Osipova E."/>
            <person name="Leigh N.D."/>
            <person name="Simon A."/>
            <person name="Yun M.H."/>
        </authorList>
    </citation>
    <scope>NUCLEOTIDE SEQUENCE</scope>
    <source>
        <strain evidence="1">20211129_DDA</strain>
        <tissue evidence="1">Liver</tissue>
    </source>
</reference>
<sequence length="133" mass="14600">MLSPFSAFSPVVRMLLGAISTLRQLDGTPGQFPISATKLLVTLFQRSASLAMRQSKHLTGETGDHRVLPGGPTLIPLQPDLLALWYQPRLFSEVLIPKGGSRRNIEPSGPFSFLFRAAMLPHNLNTAEPRPLQ</sequence>
<comment type="caution">
    <text evidence="1">The sequence shown here is derived from an EMBL/GenBank/DDBJ whole genome shotgun (WGS) entry which is preliminary data.</text>
</comment>
<evidence type="ECO:0000313" key="1">
    <source>
        <dbReference type="EMBL" id="KAJ1171456.1"/>
    </source>
</evidence>
<evidence type="ECO:0000313" key="2">
    <source>
        <dbReference type="Proteomes" id="UP001066276"/>
    </source>
</evidence>
<protein>
    <submittedName>
        <fullName evidence="1">Uncharacterized protein</fullName>
    </submittedName>
</protein>
<keyword evidence="2" id="KW-1185">Reference proteome</keyword>
<gene>
    <name evidence="1" type="ORF">NDU88_003317</name>
</gene>
<dbReference type="AlphaFoldDB" id="A0AAV7T572"/>
<name>A0AAV7T572_PLEWA</name>
<proteinExistence type="predicted"/>
<accession>A0AAV7T572</accession>